<dbReference type="OrthoDB" id="9804872at2"/>
<dbReference type="SUPFAM" id="SSF54001">
    <property type="entry name" value="Cysteine proteinases"/>
    <property type="match status" value="1"/>
</dbReference>
<name>A0A1I4XJZ0_9GAMM</name>
<protein>
    <submittedName>
        <fullName evidence="3">Transglutaminase-like superfamily protein</fullName>
    </submittedName>
</protein>
<evidence type="ECO:0000313" key="4">
    <source>
        <dbReference type="Proteomes" id="UP000198575"/>
    </source>
</evidence>
<sequence>MFRFAIVAALLLPLFAQARPAQDQWFSVLLDGRKIGSFESSRIVEGDVVRTRQTLQIEFDRAGTPIAMGSSESSEETRDGKPLAFAASTRLSGNENRVEGRIEGAQLHVRVNNDGSWQEREMPWPSGALLAEGLRLASLRVPLQSGRTYRDLSFQPSSLDAIEVTTTIGERETVSLPGGPLSLHRIDQVFAFAGTPVANTAWVDEERDVHKLTMPAIGVDLTLLACDKACATAPNQSSNVFEHTLMRSPRELGRRELGMGLRYTIMPRNHDAPLQIPETSEQSVRRSGRNLIVEVWRKARPGHGDAPKPSDYAPNDWLQSTAPEIVALATRATEGVQGHEERMRALEAFVRQFISDKTLGVGYASALQVARKPEGDCTEHAVLLAALGRAIGIATRVVDGLAYAPGFAGEREVFVPHAWMQAWIDGRWQSFDAALGGFDAGHIAFSTGDGDPWRFYQGLDLLGRTELKRVDSLALSRPE</sequence>
<dbReference type="Gene3D" id="3.10.620.30">
    <property type="match status" value="1"/>
</dbReference>
<dbReference type="SMART" id="SM00460">
    <property type="entry name" value="TGc"/>
    <property type="match status" value="1"/>
</dbReference>
<keyword evidence="4" id="KW-1185">Reference proteome</keyword>
<dbReference type="Proteomes" id="UP000198575">
    <property type="component" value="Unassembled WGS sequence"/>
</dbReference>
<dbReference type="PANTHER" id="PTHR33490:SF3">
    <property type="entry name" value="CONSERVED INTEGRAL MEMBRANE PROTEIN"/>
    <property type="match status" value="1"/>
</dbReference>
<feature type="domain" description="Transglutaminase-like" evidence="2">
    <location>
        <begin position="369"/>
        <end position="435"/>
    </location>
</feature>
<organism evidence="3 4">
    <name type="scientific">Dokdonella immobilis</name>
    <dbReference type="NCBI Taxonomy" id="578942"/>
    <lineage>
        <taxon>Bacteria</taxon>
        <taxon>Pseudomonadati</taxon>
        <taxon>Pseudomonadota</taxon>
        <taxon>Gammaproteobacteria</taxon>
        <taxon>Lysobacterales</taxon>
        <taxon>Rhodanobacteraceae</taxon>
        <taxon>Dokdonella</taxon>
    </lineage>
</organism>
<dbReference type="InterPro" id="IPR038765">
    <property type="entry name" value="Papain-like_cys_pep_sf"/>
</dbReference>
<dbReference type="InterPro" id="IPR002931">
    <property type="entry name" value="Transglutaminase-like"/>
</dbReference>
<dbReference type="RefSeq" id="WP_092407262.1">
    <property type="nucleotide sequence ID" value="NZ_FOVF01000010.1"/>
</dbReference>
<gene>
    <name evidence="3" type="ORF">SAMN05216289_11074</name>
</gene>
<evidence type="ECO:0000256" key="1">
    <source>
        <dbReference type="SAM" id="SignalP"/>
    </source>
</evidence>
<dbReference type="EMBL" id="FOVF01000010">
    <property type="protein sequence ID" value="SFN26115.1"/>
    <property type="molecule type" value="Genomic_DNA"/>
</dbReference>
<dbReference type="STRING" id="578942.SAMN05216289_11074"/>
<dbReference type="AlphaFoldDB" id="A0A1I4XJZ0"/>
<accession>A0A1I4XJZ0</accession>
<dbReference type="Pfam" id="PF01841">
    <property type="entry name" value="Transglut_core"/>
    <property type="match status" value="1"/>
</dbReference>
<proteinExistence type="predicted"/>
<feature type="signal peptide" evidence="1">
    <location>
        <begin position="1"/>
        <end position="18"/>
    </location>
</feature>
<keyword evidence="1" id="KW-0732">Signal</keyword>
<dbReference type="PANTHER" id="PTHR33490">
    <property type="entry name" value="BLR5614 PROTEIN-RELATED"/>
    <property type="match status" value="1"/>
</dbReference>
<evidence type="ECO:0000259" key="2">
    <source>
        <dbReference type="SMART" id="SM00460"/>
    </source>
</evidence>
<evidence type="ECO:0000313" key="3">
    <source>
        <dbReference type="EMBL" id="SFN26115.1"/>
    </source>
</evidence>
<feature type="chain" id="PRO_5011687826" evidence="1">
    <location>
        <begin position="19"/>
        <end position="479"/>
    </location>
</feature>
<reference evidence="3 4" key="1">
    <citation type="submission" date="2016-10" db="EMBL/GenBank/DDBJ databases">
        <authorList>
            <person name="de Groot N.N."/>
        </authorList>
    </citation>
    <scope>NUCLEOTIDE SEQUENCE [LARGE SCALE GENOMIC DNA]</scope>
    <source>
        <strain evidence="3 4">CGMCC 1.7659</strain>
    </source>
</reference>